<dbReference type="EMBL" id="OX597817">
    <property type="protein sequence ID" value="CAI9721051.1"/>
    <property type="molecule type" value="Genomic_DNA"/>
</dbReference>
<gene>
    <name evidence="1" type="ORF">OCTVUL_1B011608</name>
</gene>
<reference evidence="1" key="1">
    <citation type="submission" date="2023-08" db="EMBL/GenBank/DDBJ databases">
        <authorList>
            <person name="Alioto T."/>
            <person name="Alioto T."/>
            <person name="Gomez Garrido J."/>
        </authorList>
    </citation>
    <scope>NUCLEOTIDE SEQUENCE</scope>
</reference>
<name>A0AA36ARN5_OCTVU</name>
<organism evidence="1 2">
    <name type="scientific">Octopus vulgaris</name>
    <name type="common">Common octopus</name>
    <dbReference type="NCBI Taxonomy" id="6645"/>
    <lineage>
        <taxon>Eukaryota</taxon>
        <taxon>Metazoa</taxon>
        <taxon>Spiralia</taxon>
        <taxon>Lophotrochozoa</taxon>
        <taxon>Mollusca</taxon>
        <taxon>Cephalopoda</taxon>
        <taxon>Coleoidea</taxon>
        <taxon>Octopodiformes</taxon>
        <taxon>Octopoda</taxon>
        <taxon>Incirrata</taxon>
        <taxon>Octopodidae</taxon>
        <taxon>Octopus</taxon>
    </lineage>
</organism>
<accession>A0AA36ARN5</accession>
<dbReference type="AlphaFoldDB" id="A0AA36ARN5"/>
<proteinExistence type="predicted"/>
<evidence type="ECO:0000313" key="2">
    <source>
        <dbReference type="Proteomes" id="UP001162480"/>
    </source>
</evidence>
<sequence>MAFLLYDSYTPLGGCTPSIPTQQYSILVVTFHIKLAVPHPYTMISDLLYYSIGHQNGNSLFQHCTAPQNGKYSTAVLQYVCFPHQICNVPFQLCSFVYQGCNNF</sequence>
<dbReference type="Proteomes" id="UP001162480">
    <property type="component" value="Chromosome 4"/>
</dbReference>
<evidence type="ECO:0000313" key="1">
    <source>
        <dbReference type="EMBL" id="CAI9721051.1"/>
    </source>
</evidence>
<protein>
    <submittedName>
        <fullName evidence="1">Uncharacterized protein</fullName>
    </submittedName>
</protein>
<keyword evidence="2" id="KW-1185">Reference proteome</keyword>